<protein>
    <recommendedName>
        <fullName evidence="4">Integral membrane protein</fullName>
    </recommendedName>
</protein>
<evidence type="ECO:0000313" key="3">
    <source>
        <dbReference type="Proteomes" id="UP001596171"/>
    </source>
</evidence>
<organism evidence="2 3">
    <name type="scientific">Lactiplantibacillus nangangensis</name>
    <dbReference type="NCBI Taxonomy" id="2559917"/>
    <lineage>
        <taxon>Bacteria</taxon>
        <taxon>Bacillati</taxon>
        <taxon>Bacillota</taxon>
        <taxon>Bacilli</taxon>
        <taxon>Lactobacillales</taxon>
        <taxon>Lactobacillaceae</taxon>
        <taxon>Lactiplantibacillus</taxon>
    </lineage>
</organism>
<reference evidence="3" key="1">
    <citation type="journal article" date="2019" name="Int. J. Syst. Evol. Microbiol.">
        <title>The Global Catalogue of Microorganisms (GCM) 10K type strain sequencing project: providing services to taxonomists for standard genome sequencing and annotation.</title>
        <authorList>
            <consortium name="The Broad Institute Genomics Platform"/>
            <consortium name="The Broad Institute Genome Sequencing Center for Infectious Disease"/>
            <person name="Wu L."/>
            <person name="Ma J."/>
        </authorList>
    </citation>
    <scope>NUCLEOTIDE SEQUENCE [LARGE SCALE GENOMIC DNA]</scope>
    <source>
        <strain evidence="3">CCM 8930</strain>
    </source>
</reference>
<evidence type="ECO:0000313" key="2">
    <source>
        <dbReference type="EMBL" id="MFC6200904.1"/>
    </source>
</evidence>
<dbReference type="EMBL" id="JBHSSE010000007">
    <property type="protein sequence ID" value="MFC6200904.1"/>
    <property type="molecule type" value="Genomic_DNA"/>
</dbReference>
<keyword evidence="1" id="KW-1133">Transmembrane helix</keyword>
<gene>
    <name evidence="2" type="ORF">ACFP1L_03210</name>
</gene>
<keyword evidence="1" id="KW-0472">Membrane</keyword>
<dbReference type="RefSeq" id="WP_137617007.1">
    <property type="nucleotide sequence ID" value="NZ_BJDI01000015.1"/>
</dbReference>
<feature type="transmembrane region" description="Helical" evidence="1">
    <location>
        <begin position="39"/>
        <end position="58"/>
    </location>
</feature>
<evidence type="ECO:0000256" key="1">
    <source>
        <dbReference type="SAM" id="Phobius"/>
    </source>
</evidence>
<sequence length="65" mass="7608">MQLKRPISFYKSFGFWLGLVFVWVTIFGFPHTMITAGDIFTYPIIFILACASIWNSFFELKPKHS</sequence>
<name>A0ABW1SHX4_9LACO</name>
<accession>A0ABW1SHX4</accession>
<evidence type="ECO:0008006" key="4">
    <source>
        <dbReference type="Google" id="ProtNLM"/>
    </source>
</evidence>
<keyword evidence="3" id="KW-1185">Reference proteome</keyword>
<feature type="transmembrane region" description="Helical" evidence="1">
    <location>
        <begin position="12"/>
        <end position="33"/>
    </location>
</feature>
<keyword evidence="1" id="KW-0812">Transmembrane</keyword>
<proteinExistence type="predicted"/>
<dbReference type="Proteomes" id="UP001596171">
    <property type="component" value="Unassembled WGS sequence"/>
</dbReference>
<comment type="caution">
    <text evidence="2">The sequence shown here is derived from an EMBL/GenBank/DDBJ whole genome shotgun (WGS) entry which is preliminary data.</text>
</comment>